<dbReference type="Proteomes" id="UP000076927">
    <property type="component" value="Chromosome"/>
</dbReference>
<name>A0A172TI14_9BACL</name>
<dbReference type="KEGG" id="pswu:SY83_09200"/>
<dbReference type="InterPro" id="IPR012341">
    <property type="entry name" value="6hp_glycosidase-like_sf"/>
</dbReference>
<dbReference type="SUPFAM" id="SSF48208">
    <property type="entry name" value="Six-hairpin glycosidases"/>
    <property type="match status" value="1"/>
</dbReference>
<keyword evidence="1" id="KW-0378">Hydrolase</keyword>
<dbReference type="InterPro" id="IPR008928">
    <property type="entry name" value="6-hairpin_glycosidase_sf"/>
</dbReference>
<evidence type="ECO:0000313" key="2">
    <source>
        <dbReference type="EMBL" id="ANE46423.1"/>
    </source>
</evidence>
<dbReference type="InterPro" id="IPR052043">
    <property type="entry name" value="PolySaccharide_Degr_Enz"/>
</dbReference>
<accession>A0A172TI14</accession>
<dbReference type="RefSeq" id="WP_068605968.1">
    <property type="nucleotide sequence ID" value="NZ_CP011388.1"/>
</dbReference>
<dbReference type="Gene3D" id="1.50.10.10">
    <property type="match status" value="1"/>
</dbReference>
<evidence type="ECO:0008006" key="4">
    <source>
        <dbReference type="Google" id="ProtNLM"/>
    </source>
</evidence>
<dbReference type="GO" id="GO:0005975">
    <property type="term" value="P:carbohydrate metabolic process"/>
    <property type="evidence" value="ECO:0007669"/>
    <property type="project" value="InterPro"/>
</dbReference>
<reference evidence="2 3" key="1">
    <citation type="submission" date="2015-01" db="EMBL/GenBank/DDBJ databases">
        <title>Paenibacillus swuensis/DY6/whole genome sequencing.</title>
        <authorList>
            <person name="Kim M.K."/>
            <person name="Srinivasan S."/>
            <person name="Lee J.-J."/>
        </authorList>
    </citation>
    <scope>NUCLEOTIDE SEQUENCE [LARGE SCALE GENOMIC DNA]</scope>
    <source>
        <strain evidence="2 3">DY6</strain>
    </source>
</reference>
<protein>
    <recommendedName>
        <fullName evidence="4">Glycosyl hydrolase</fullName>
    </recommendedName>
</protein>
<proteinExistence type="predicted"/>
<dbReference type="PANTHER" id="PTHR33886">
    <property type="entry name" value="UNSATURATED RHAMNOGALACTURONAN HYDROLASE (EUROFUNG)"/>
    <property type="match status" value="1"/>
</dbReference>
<organism evidence="2 3">
    <name type="scientific">Paenibacillus swuensis</name>
    <dbReference type="NCBI Taxonomy" id="1178515"/>
    <lineage>
        <taxon>Bacteria</taxon>
        <taxon>Bacillati</taxon>
        <taxon>Bacillota</taxon>
        <taxon>Bacilli</taxon>
        <taxon>Bacillales</taxon>
        <taxon>Paenibacillaceae</taxon>
        <taxon>Paenibacillus</taxon>
    </lineage>
</organism>
<evidence type="ECO:0000313" key="3">
    <source>
        <dbReference type="Proteomes" id="UP000076927"/>
    </source>
</evidence>
<dbReference type="OrthoDB" id="258246at2"/>
<dbReference type="EMBL" id="CP011388">
    <property type="protein sequence ID" value="ANE46423.1"/>
    <property type="molecule type" value="Genomic_DNA"/>
</dbReference>
<dbReference type="PATRIC" id="fig|1178515.4.peg.1836"/>
<keyword evidence="3" id="KW-1185">Reference proteome</keyword>
<sequence>MEARRVISRIEAGNVEIPAGKRVPKGWKARALVPHGEDIFLGWSPVQGQGPSRLRLTVAIDIREEMMIEVKLAQSGELLGHLDVRYANVFQPHELSLTEPQTDAVMKEGVSLRLVKGSVPFWFLISAEPHLVAGGELLLPHLMFEQAVQGDSLENFYATMASISSIHPFGWMEGCVLDGLLDLAETTGQESYRTAATAHLQVFLDKQERLTYENPRSEPMDDEIYGMEGTLPFAAIARLRGRHPLVEQALHFWYGTRDEEGNILDGTMLSAEGSYTVAYPMAVSAQWYGVEWRKLAVQQLTLRSRKLVQDDGLYLRLEQDGSRSFKDWARAHAWHLLGLVRTMNVLGQAQDTAVLEAELNRSLNVVMSRQREDGLWGVFLDDPGSVPDTSGSAGIAAAAAMAIAGGWYSLEDPSALIRTKESLIRYLTPDGILTGVAQGNKGGMELQTGSYRVMSQMGMGLFAQLLSALSRVEELPAGNVMR</sequence>
<dbReference type="InterPro" id="IPR010905">
    <property type="entry name" value="Glyco_hydro_88"/>
</dbReference>
<dbReference type="PANTHER" id="PTHR33886:SF8">
    <property type="entry name" value="UNSATURATED RHAMNOGALACTURONAN HYDROLASE (EUROFUNG)"/>
    <property type="match status" value="1"/>
</dbReference>
<evidence type="ECO:0000256" key="1">
    <source>
        <dbReference type="ARBA" id="ARBA00022801"/>
    </source>
</evidence>
<dbReference type="Pfam" id="PF07470">
    <property type="entry name" value="Glyco_hydro_88"/>
    <property type="match status" value="1"/>
</dbReference>
<gene>
    <name evidence="2" type="ORF">SY83_09200</name>
</gene>
<dbReference type="STRING" id="1178515.SY83_09200"/>
<dbReference type="AlphaFoldDB" id="A0A172TI14"/>
<dbReference type="GO" id="GO:0016787">
    <property type="term" value="F:hydrolase activity"/>
    <property type="evidence" value="ECO:0007669"/>
    <property type="project" value="UniProtKB-KW"/>
</dbReference>